<dbReference type="GO" id="GO:0016787">
    <property type="term" value="F:hydrolase activity"/>
    <property type="evidence" value="ECO:0007669"/>
    <property type="project" value="TreeGrafter"/>
</dbReference>
<keyword evidence="4 6" id="KW-1133">Transmembrane helix</keyword>
<comment type="similarity">
    <text evidence="2">Belongs to the TMEM86 family.</text>
</comment>
<accession>A0A0P9DGX8</accession>
<dbReference type="GO" id="GO:0016020">
    <property type="term" value="C:membrane"/>
    <property type="evidence" value="ECO:0007669"/>
    <property type="project" value="UniProtKB-SubCell"/>
</dbReference>
<evidence type="ECO:0000256" key="1">
    <source>
        <dbReference type="ARBA" id="ARBA00004141"/>
    </source>
</evidence>
<feature type="transmembrane region" description="Helical" evidence="6">
    <location>
        <begin position="100"/>
        <end position="122"/>
    </location>
</feature>
<evidence type="ECO:0000256" key="4">
    <source>
        <dbReference type="ARBA" id="ARBA00022989"/>
    </source>
</evidence>
<dbReference type="PANTHER" id="PTHR31885">
    <property type="entry name" value="GH04784P"/>
    <property type="match status" value="1"/>
</dbReference>
<proteinExistence type="inferred from homology"/>
<organism evidence="7 8">
    <name type="scientific">Kouleothrix aurantiaca</name>
    <dbReference type="NCBI Taxonomy" id="186479"/>
    <lineage>
        <taxon>Bacteria</taxon>
        <taxon>Bacillati</taxon>
        <taxon>Chloroflexota</taxon>
        <taxon>Chloroflexia</taxon>
        <taxon>Chloroflexales</taxon>
        <taxon>Roseiflexineae</taxon>
        <taxon>Roseiflexaceae</taxon>
        <taxon>Kouleothrix</taxon>
    </lineage>
</organism>
<keyword evidence="5 6" id="KW-0472">Membrane</keyword>
<dbReference type="PANTHER" id="PTHR31885:SF6">
    <property type="entry name" value="GH04784P"/>
    <property type="match status" value="1"/>
</dbReference>
<evidence type="ECO:0000256" key="2">
    <source>
        <dbReference type="ARBA" id="ARBA00007375"/>
    </source>
</evidence>
<evidence type="ECO:0000313" key="8">
    <source>
        <dbReference type="Proteomes" id="UP000050509"/>
    </source>
</evidence>
<evidence type="ECO:0000256" key="3">
    <source>
        <dbReference type="ARBA" id="ARBA00022692"/>
    </source>
</evidence>
<protein>
    <recommendedName>
        <fullName evidence="9">Lysoplasmalogenase</fullName>
    </recommendedName>
</protein>
<feature type="transmembrane region" description="Helical" evidence="6">
    <location>
        <begin position="12"/>
        <end position="30"/>
    </location>
</feature>
<feature type="non-terminal residue" evidence="7">
    <location>
        <position position="1"/>
    </location>
</feature>
<dbReference type="Proteomes" id="UP000050509">
    <property type="component" value="Unassembled WGS sequence"/>
</dbReference>
<evidence type="ECO:0000256" key="6">
    <source>
        <dbReference type="SAM" id="Phobius"/>
    </source>
</evidence>
<evidence type="ECO:0008006" key="9">
    <source>
        <dbReference type="Google" id="ProtNLM"/>
    </source>
</evidence>
<feature type="transmembrane region" description="Helical" evidence="6">
    <location>
        <begin position="74"/>
        <end position="93"/>
    </location>
</feature>
<sequence>IMAELLPLPEHVLFGMLSFGVGHGCYLRALGARRVAAPDIPAAGRAALPLAWLVALVGWLGLVRNPAIGAALNYGALAYALLLASMAGAAAALATTDRRYTGAAVGGGLFLLSDLILAARLFRQAHFTQIGDVVWLTYIAGQALIVDGLNQEAQPV</sequence>
<name>A0A0P9DGX8_9CHLR</name>
<dbReference type="EMBL" id="LJCR01002132">
    <property type="protein sequence ID" value="KPV49191.1"/>
    <property type="molecule type" value="Genomic_DNA"/>
</dbReference>
<reference evidence="7 8" key="1">
    <citation type="submission" date="2015-09" db="EMBL/GenBank/DDBJ databases">
        <title>Draft genome sequence of Kouleothrix aurantiaca JCM 19913.</title>
        <authorList>
            <person name="Hemp J."/>
        </authorList>
    </citation>
    <scope>NUCLEOTIDE SEQUENCE [LARGE SCALE GENOMIC DNA]</scope>
    <source>
        <strain evidence="7 8">COM-B</strain>
    </source>
</reference>
<feature type="transmembrane region" description="Helical" evidence="6">
    <location>
        <begin position="42"/>
        <end position="62"/>
    </location>
</feature>
<evidence type="ECO:0000313" key="7">
    <source>
        <dbReference type="EMBL" id="KPV49191.1"/>
    </source>
</evidence>
<keyword evidence="3 6" id="KW-0812">Transmembrane</keyword>
<gene>
    <name evidence="7" type="ORF">SE17_34020</name>
</gene>
<dbReference type="InterPro" id="IPR012506">
    <property type="entry name" value="TMEM86B-like"/>
</dbReference>
<dbReference type="Pfam" id="PF07947">
    <property type="entry name" value="YhhN"/>
    <property type="match status" value="1"/>
</dbReference>
<comment type="subcellular location">
    <subcellularLocation>
        <location evidence="1">Membrane</location>
        <topology evidence="1">Multi-pass membrane protein</topology>
    </subcellularLocation>
</comment>
<evidence type="ECO:0000256" key="5">
    <source>
        <dbReference type="ARBA" id="ARBA00023136"/>
    </source>
</evidence>
<comment type="caution">
    <text evidence="7">The sequence shown here is derived from an EMBL/GenBank/DDBJ whole genome shotgun (WGS) entry which is preliminary data.</text>
</comment>
<keyword evidence="8" id="KW-1185">Reference proteome</keyword>
<dbReference type="AlphaFoldDB" id="A0A0P9DGX8"/>